<gene>
    <name evidence="3 6" type="primary">rimP</name>
    <name evidence="6" type="ORF">PZ740_03030</name>
</gene>
<evidence type="ECO:0000259" key="5">
    <source>
        <dbReference type="Pfam" id="PF17384"/>
    </source>
</evidence>
<dbReference type="GO" id="GO:0000028">
    <property type="term" value="P:ribosomal small subunit assembly"/>
    <property type="evidence" value="ECO:0007669"/>
    <property type="project" value="TreeGrafter"/>
</dbReference>
<dbReference type="PANTHER" id="PTHR33867:SF1">
    <property type="entry name" value="RIBOSOME MATURATION FACTOR RIMP"/>
    <property type="match status" value="1"/>
</dbReference>
<dbReference type="InterPro" id="IPR028989">
    <property type="entry name" value="RimP_N"/>
</dbReference>
<dbReference type="AlphaFoldDB" id="A0AAP3UY01"/>
<feature type="domain" description="Ribosome maturation factor RimP C-terminal" evidence="5">
    <location>
        <begin position="84"/>
        <end position="148"/>
    </location>
</feature>
<keyword evidence="2 3" id="KW-0690">Ribosome biogenesis</keyword>
<dbReference type="Gene3D" id="3.30.300.70">
    <property type="entry name" value="RimP-like superfamily, N-terminal"/>
    <property type="match status" value="1"/>
</dbReference>
<evidence type="ECO:0000256" key="3">
    <source>
        <dbReference type="HAMAP-Rule" id="MF_01077"/>
    </source>
</evidence>
<sequence>MHQIAQLIEPALKDMGFELVQVRLMGGTRRTLQVMAEHLDRERTMTVDDCADISHAVSALLDVADPIPGAFTLEVSSPGLDRPLVKREDYDRFRGHEARVETEELVDGRKRFVGVIEGLEGDEVVILVGNGQCRVPLDAIKRAKLVVTDGMLAKRRPGRGRRAEG</sequence>
<evidence type="ECO:0000256" key="2">
    <source>
        <dbReference type="ARBA" id="ARBA00022517"/>
    </source>
</evidence>
<dbReference type="FunFam" id="3.30.300.70:FF:000001">
    <property type="entry name" value="Ribosome maturation factor RimP"/>
    <property type="match status" value="1"/>
</dbReference>
<name>A0AAP3UY01_9PROT</name>
<dbReference type="SUPFAM" id="SSF75420">
    <property type="entry name" value="YhbC-like, N-terminal domain"/>
    <property type="match status" value="1"/>
</dbReference>
<evidence type="ECO:0000256" key="1">
    <source>
        <dbReference type="ARBA" id="ARBA00022490"/>
    </source>
</evidence>
<keyword evidence="7" id="KW-1185">Reference proteome</keyword>
<dbReference type="Gene3D" id="2.30.30.180">
    <property type="entry name" value="Ribosome maturation factor RimP, C-terminal domain"/>
    <property type="match status" value="1"/>
</dbReference>
<dbReference type="RefSeq" id="WP_327787832.1">
    <property type="nucleotide sequence ID" value="NZ_JARGEQ010000016.1"/>
</dbReference>
<feature type="domain" description="Ribosome maturation factor RimP N-terminal" evidence="4">
    <location>
        <begin position="7"/>
        <end position="81"/>
    </location>
</feature>
<dbReference type="PANTHER" id="PTHR33867">
    <property type="entry name" value="RIBOSOME MATURATION FACTOR RIMP"/>
    <property type="match status" value="1"/>
</dbReference>
<organism evidence="6 7">
    <name type="scientific">Marinimicrococcus flavescens</name>
    <dbReference type="NCBI Taxonomy" id="3031815"/>
    <lineage>
        <taxon>Bacteria</taxon>
        <taxon>Pseudomonadati</taxon>
        <taxon>Pseudomonadota</taxon>
        <taxon>Alphaproteobacteria</taxon>
        <taxon>Geminicoccales</taxon>
        <taxon>Geminicoccaceae</taxon>
        <taxon>Marinimicrococcus</taxon>
    </lineage>
</organism>
<dbReference type="GO" id="GO:0005829">
    <property type="term" value="C:cytosol"/>
    <property type="evidence" value="ECO:0007669"/>
    <property type="project" value="TreeGrafter"/>
</dbReference>
<evidence type="ECO:0000313" key="6">
    <source>
        <dbReference type="EMBL" id="MDF1585355.1"/>
    </source>
</evidence>
<dbReference type="GO" id="GO:0006412">
    <property type="term" value="P:translation"/>
    <property type="evidence" value="ECO:0007669"/>
    <property type="project" value="TreeGrafter"/>
</dbReference>
<dbReference type="HAMAP" id="MF_01077">
    <property type="entry name" value="RimP"/>
    <property type="match status" value="1"/>
</dbReference>
<evidence type="ECO:0000313" key="7">
    <source>
        <dbReference type="Proteomes" id="UP001301140"/>
    </source>
</evidence>
<proteinExistence type="inferred from homology"/>
<comment type="function">
    <text evidence="3">Required for maturation of 30S ribosomal subunits.</text>
</comment>
<comment type="subcellular location">
    <subcellularLocation>
        <location evidence="3">Cytoplasm</location>
    </subcellularLocation>
</comment>
<dbReference type="NCBIfam" id="NF000932">
    <property type="entry name" value="PRK00092.2-5"/>
    <property type="match status" value="1"/>
</dbReference>
<protein>
    <recommendedName>
        <fullName evidence="3">Ribosome maturation factor RimP</fullName>
    </recommendedName>
</protein>
<dbReference type="Pfam" id="PF17384">
    <property type="entry name" value="DUF150_C"/>
    <property type="match status" value="1"/>
</dbReference>
<dbReference type="Pfam" id="PF02576">
    <property type="entry name" value="RimP_N"/>
    <property type="match status" value="1"/>
</dbReference>
<dbReference type="SUPFAM" id="SSF74942">
    <property type="entry name" value="YhbC-like, C-terminal domain"/>
    <property type="match status" value="1"/>
</dbReference>
<reference evidence="6 7" key="1">
    <citation type="submission" date="2023-03" db="EMBL/GenBank/DDBJ databases">
        <title>YIM 152171 draft genome.</title>
        <authorList>
            <person name="Yang Z."/>
        </authorList>
    </citation>
    <scope>NUCLEOTIDE SEQUENCE [LARGE SCALE GENOMIC DNA]</scope>
    <source>
        <strain evidence="6 7">YIM 152171</strain>
    </source>
</reference>
<dbReference type="CDD" id="cd01734">
    <property type="entry name" value="YlxS_C"/>
    <property type="match status" value="1"/>
</dbReference>
<dbReference type="InterPro" id="IPR035956">
    <property type="entry name" value="RimP_N_sf"/>
</dbReference>
<keyword evidence="1 3" id="KW-0963">Cytoplasm</keyword>
<comment type="caution">
    <text evidence="6">The sequence shown here is derived from an EMBL/GenBank/DDBJ whole genome shotgun (WGS) entry which is preliminary data.</text>
</comment>
<dbReference type="Proteomes" id="UP001301140">
    <property type="component" value="Unassembled WGS sequence"/>
</dbReference>
<dbReference type="InterPro" id="IPR028998">
    <property type="entry name" value="RimP_C"/>
</dbReference>
<dbReference type="InterPro" id="IPR003728">
    <property type="entry name" value="Ribosome_maturation_RimP"/>
</dbReference>
<evidence type="ECO:0000259" key="4">
    <source>
        <dbReference type="Pfam" id="PF02576"/>
    </source>
</evidence>
<dbReference type="EMBL" id="JARGEQ010000016">
    <property type="protein sequence ID" value="MDF1585355.1"/>
    <property type="molecule type" value="Genomic_DNA"/>
</dbReference>
<comment type="similarity">
    <text evidence="3">Belongs to the RimP family.</text>
</comment>
<accession>A0AAP3UY01</accession>
<dbReference type="InterPro" id="IPR036847">
    <property type="entry name" value="RimP_C_sf"/>
</dbReference>